<dbReference type="EMBL" id="BGPR01008816">
    <property type="protein sequence ID" value="GBN36306.1"/>
    <property type="molecule type" value="Genomic_DNA"/>
</dbReference>
<gene>
    <name evidence="1" type="ORF">AVEN_177819_1</name>
</gene>
<reference evidence="1 2" key="1">
    <citation type="journal article" date="2019" name="Sci. Rep.">
        <title>Orb-weaving spider Araneus ventricosus genome elucidates the spidroin gene catalogue.</title>
        <authorList>
            <person name="Kono N."/>
            <person name="Nakamura H."/>
            <person name="Ohtoshi R."/>
            <person name="Moran D.A.P."/>
            <person name="Shinohara A."/>
            <person name="Yoshida Y."/>
            <person name="Fujiwara M."/>
            <person name="Mori M."/>
            <person name="Tomita M."/>
            <person name="Arakawa K."/>
        </authorList>
    </citation>
    <scope>NUCLEOTIDE SEQUENCE [LARGE SCALE GENOMIC DNA]</scope>
</reference>
<comment type="caution">
    <text evidence="1">The sequence shown here is derived from an EMBL/GenBank/DDBJ whole genome shotgun (WGS) entry which is preliminary data.</text>
</comment>
<proteinExistence type="predicted"/>
<keyword evidence="2" id="KW-1185">Reference proteome</keyword>
<organism evidence="1 2">
    <name type="scientific">Araneus ventricosus</name>
    <name type="common">Orbweaver spider</name>
    <name type="synonym">Epeira ventricosa</name>
    <dbReference type="NCBI Taxonomy" id="182803"/>
    <lineage>
        <taxon>Eukaryota</taxon>
        <taxon>Metazoa</taxon>
        <taxon>Ecdysozoa</taxon>
        <taxon>Arthropoda</taxon>
        <taxon>Chelicerata</taxon>
        <taxon>Arachnida</taxon>
        <taxon>Araneae</taxon>
        <taxon>Araneomorphae</taxon>
        <taxon>Entelegynae</taxon>
        <taxon>Araneoidea</taxon>
        <taxon>Araneidae</taxon>
        <taxon>Araneus</taxon>
    </lineage>
</organism>
<dbReference type="AlphaFoldDB" id="A0A4Y2NEU2"/>
<accession>A0A4Y2NEU2</accession>
<dbReference type="Proteomes" id="UP000499080">
    <property type="component" value="Unassembled WGS sequence"/>
</dbReference>
<evidence type="ECO:0000313" key="1">
    <source>
        <dbReference type="EMBL" id="GBN36306.1"/>
    </source>
</evidence>
<sequence length="90" mass="10792">MKKKSLFTSRDMIFEENTFLFKEERHQNQLEEENAVLHIENKEIEIRITFPHEPEVNTDFTQTTNNTTEVQNQLSECADQHPRVCLNYSY</sequence>
<evidence type="ECO:0000313" key="2">
    <source>
        <dbReference type="Proteomes" id="UP000499080"/>
    </source>
</evidence>
<name>A0A4Y2NEU2_ARAVE</name>
<protein>
    <submittedName>
        <fullName evidence="1">Uncharacterized protein</fullName>
    </submittedName>
</protein>